<reference evidence="1 2" key="1">
    <citation type="submission" date="2015-01" db="EMBL/GenBank/DDBJ databases">
        <title>Evolution of Trichinella species and genotypes.</title>
        <authorList>
            <person name="Korhonen P.K."/>
            <person name="Edoardo P."/>
            <person name="Giuseppe L.R."/>
            <person name="Gasser R.B."/>
        </authorList>
    </citation>
    <scope>NUCLEOTIDE SEQUENCE [LARGE SCALE GENOMIC DNA]</scope>
    <source>
        <strain evidence="1">ISS37</strain>
    </source>
</reference>
<gene>
    <name evidence="1" type="ORF">T07_889</name>
</gene>
<evidence type="ECO:0000313" key="1">
    <source>
        <dbReference type="EMBL" id="KRX11888.1"/>
    </source>
</evidence>
<keyword evidence="2" id="KW-1185">Reference proteome</keyword>
<name>A0A0V0RBW6_9BILA</name>
<organism evidence="1 2">
    <name type="scientific">Trichinella nelsoni</name>
    <dbReference type="NCBI Taxonomy" id="6336"/>
    <lineage>
        <taxon>Eukaryota</taxon>
        <taxon>Metazoa</taxon>
        <taxon>Ecdysozoa</taxon>
        <taxon>Nematoda</taxon>
        <taxon>Enoplea</taxon>
        <taxon>Dorylaimia</taxon>
        <taxon>Trichinellida</taxon>
        <taxon>Trichinellidae</taxon>
        <taxon>Trichinella</taxon>
    </lineage>
</organism>
<accession>A0A0V0RBW6</accession>
<dbReference type="AlphaFoldDB" id="A0A0V0RBW6"/>
<dbReference type="OrthoDB" id="10558477at2759"/>
<dbReference type="Proteomes" id="UP000054630">
    <property type="component" value="Unassembled WGS sequence"/>
</dbReference>
<protein>
    <submittedName>
        <fullName evidence="1">Uncharacterized protein</fullName>
    </submittedName>
</protein>
<proteinExistence type="predicted"/>
<comment type="caution">
    <text evidence="1">The sequence shown here is derived from an EMBL/GenBank/DDBJ whole genome shotgun (WGS) entry which is preliminary data.</text>
</comment>
<dbReference type="EMBL" id="JYDL01001171">
    <property type="protein sequence ID" value="KRX11888.1"/>
    <property type="molecule type" value="Genomic_DNA"/>
</dbReference>
<sequence length="61" mass="7094">MRVVRQSLSCGGMYLARRKQLKAFARHTGSHCRRALHRYRGADLVAVAERTQRHRLSSSHY</sequence>
<evidence type="ECO:0000313" key="2">
    <source>
        <dbReference type="Proteomes" id="UP000054630"/>
    </source>
</evidence>